<sequence>PIVCAAIMPHGDALLPFVQPDPLELHAVRSVLEEIGRSVRAARPDAVLLLSPHHIRIRGQIAVTSSAFVEGTMTGPGGEFHCRLPVARNLSEKVASAARTAGLRAAEVNYATADGDLSCLPLDWGSLIPLFFLTDGGAVPCPVTVVGPPRDLGLHPLVTFGREILKATEHMRIALIASADLGHAHLVDGPYGYHMSADRYDRLVQHAVGSGDLTPFADTDPDLIENAKADAPWQLAILHGALQTPAHTISWAYARPTYFGMLAALFAAD</sequence>
<dbReference type="EC" id="1.13.11.8" evidence="2"/>
<gene>
    <name evidence="2" type="ORF">B1A_02841</name>
</gene>
<dbReference type="InterPro" id="IPR004183">
    <property type="entry name" value="Xdiol_dOase_suB"/>
</dbReference>
<accession>T1C9B2</accession>
<reference evidence="2" key="2">
    <citation type="journal article" date="2014" name="ISME J.">
        <title>Microbial stratification in low pH oxic and suboxic macroscopic growths along an acid mine drainage.</title>
        <authorList>
            <person name="Mendez-Garcia C."/>
            <person name="Mesa V."/>
            <person name="Sprenger R.R."/>
            <person name="Richter M."/>
            <person name="Diez M.S."/>
            <person name="Solano J."/>
            <person name="Bargiela R."/>
            <person name="Golyshina O.V."/>
            <person name="Manteca A."/>
            <person name="Ramos J.L."/>
            <person name="Gallego J.R."/>
            <person name="Llorente I."/>
            <person name="Martins Dos Santos V.A."/>
            <person name="Jensen O.N."/>
            <person name="Pelaez A.I."/>
            <person name="Sanchez J."/>
            <person name="Ferrer M."/>
        </authorList>
    </citation>
    <scope>NUCLEOTIDE SEQUENCE</scope>
</reference>
<dbReference type="Gene3D" id="3.40.830.10">
    <property type="entry name" value="LigB-like"/>
    <property type="match status" value="1"/>
</dbReference>
<dbReference type="Pfam" id="PF02900">
    <property type="entry name" value="LigB"/>
    <property type="match status" value="1"/>
</dbReference>
<proteinExistence type="predicted"/>
<dbReference type="SUPFAM" id="SSF53213">
    <property type="entry name" value="LigB-like"/>
    <property type="match status" value="1"/>
</dbReference>
<keyword evidence="2" id="KW-0560">Oxidoreductase</keyword>
<reference evidence="2" key="1">
    <citation type="submission" date="2013-08" db="EMBL/GenBank/DDBJ databases">
        <authorList>
            <person name="Mendez C."/>
            <person name="Richter M."/>
            <person name="Ferrer M."/>
            <person name="Sanchez J."/>
        </authorList>
    </citation>
    <scope>NUCLEOTIDE SEQUENCE</scope>
</reference>
<organism evidence="2">
    <name type="scientific">mine drainage metagenome</name>
    <dbReference type="NCBI Taxonomy" id="410659"/>
    <lineage>
        <taxon>unclassified sequences</taxon>
        <taxon>metagenomes</taxon>
        <taxon>ecological metagenomes</taxon>
    </lineage>
</organism>
<feature type="non-terminal residue" evidence="2">
    <location>
        <position position="269"/>
    </location>
</feature>
<evidence type="ECO:0000259" key="1">
    <source>
        <dbReference type="Pfam" id="PF02900"/>
    </source>
</evidence>
<protein>
    <submittedName>
        <fullName evidence="2">Extradiol ring-cleavage dioxygenase, class III enzyme, subunit B</fullName>
        <ecNumber evidence="2">1.13.11.8</ecNumber>
    </submittedName>
</protein>
<keyword evidence="2" id="KW-0223">Dioxygenase</keyword>
<dbReference type="EMBL" id="AUZX01002092">
    <property type="protein sequence ID" value="EQD77673.1"/>
    <property type="molecule type" value="Genomic_DNA"/>
</dbReference>
<evidence type="ECO:0000313" key="2">
    <source>
        <dbReference type="EMBL" id="EQD77673.1"/>
    </source>
</evidence>
<name>T1C9B2_9ZZZZ</name>
<feature type="non-terminal residue" evidence="2">
    <location>
        <position position="1"/>
    </location>
</feature>
<dbReference type="AlphaFoldDB" id="T1C9B2"/>
<feature type="domain" description="Extradiol ring-cleavage dioxygenase class III enzyme subunit B" evidence="1">
    <location>
        <begin position="5"/>
        <end position="244"/>
    </location>
</feature>
<dbReference type="GO" id="GO:0018579">
    <property type="term" value="F:protocatechuate 4,5-dioxygenase activity"/>
    <property type="evidence" value="ECO:0007669"/>
    <property type="project" value="UniProtKB-EC"/>
</dbReference>
<comment type="caution">
    <text evidence="2">The sequence shown here is derived from an EMBL/GenBank/DDBJ whole genome shotgun (WGS) entry which is preliminary data.</text>
</comment>
<dbReference type="GO" id="GO:0008198">
    <property type="term" value="F:ferrous iron binding"/>
    <property type="evidence" value="ECO:0007669"/>
    <property type="project" value="InterPro"/>
</dbReference>